<dbReference type="OrthoDB" id="1365747at2759"/>
<dbReference type="EMBL" id="MDYQ01000207">
    <property type="protein sequence ID" value="PRP78888.1"/>
    <property type="molecule type" value="Genomic_DNA"/>
</dbReference>
<dbReference type="GO" id="GO:0006099">
    <property type="term" value="P:tricarboxylic acid cycle"/>
    <property type="evidence" value="ECO:0007669"/>
    <property type="project" value="InterPro"/>
</dbReference>
<dbReference type="Proteomes" id="UP000241769">
    <property type="component" value="Unassembled WGS sequence"/>
</dbReference>
<dbReference type="PANTHER" id="PTHR30523:SF6">
    <property type="entry name" value="PHOSPHOENOLPYRUVATE CARBOXYLASE"/>
    <property type="match status" value="1"/>
</dbReference>
<reference evidence="1 2" key="1">
    <citation type="journal article" date="2018" name="Genome Biol. Evol.">
        <title>Multiple Roots of Fruiting Body Formation in Amoebozoa.</title>
        <authorList>
            <person name="Hillmann F."/>
            <person name="Forbes G."/>
            <person name="Novohradska S."/>
            <person name="Ferling I."/>
            <person name="Riege K."/>
            <person name="Groth M."/>
            <person name="Westermann M."/>
            <person name="Marz M."/>
            <person name="Spaller T."/>
            <person name="Winckler T."/>
            <person name="Schaap P."/>
            <person name="Glockner G."/>
        </authorList>
    </citation>
    <scope>NUCLEOTIDE SEQUENCE [LARGE SCALE GENOMIC DNA]</scope>
    <source>
        <strain evidence="1 2">Jena</strain>
    </source>
</reference>
<dbReference type="PANTHER" id="PTHR30523">
    <property type="entry name" value="PHOSPHOENOLPYRUVATE CARBOXYLASE"/>
    <property type="match status" value="1"/>
</dbReference>
<dbReference type="InterPro" id="IPR015813">
    <property type="entry name" value="Pyrv/PenolPyrv_kinase-like_dom"/>
</dbReference>
<dbReference type="InParanoid" id="A0A2P6N4L3"/>
<dbReference type="AlphaFoldDB" id="A0A2P6N4L3"/>
<protein>
    <submittedName>
        <fullName evidence="1">Phosphoenolpyruvate carboxylase</fullName>
    </submittedName>
</protein>
<sequence>MSKKRGESFSMLQSIDESLVPDSYDFLSMGDILKPKPIASLTSLWSDMFPGAAKSSPTLKKKYELLLEQAKVAIDHTDETSLLDNIINDSSDDELLFIIRSLHLKIHLAEIDTHVPTDRSTRKAPDILDAQFILQSFLDYIKKEGPDNFENFVNQSFLRLVSTVHPNETERTTNLMHYTSIQEKYNVWKKDFDSLKSLQINASEYRIRREGLNTLRREIKAEIEGIWQSNQLRMGAIQVQNEARRILDRYKVIFKAYPTFLKFVKHLAGEAFWRYHAHRYSTSADWRKMYTKISHGPSREDTLAAIKQTFAALGVRLNPPKIVTPVIHFGTWKGGDRDGNPFVIASFSNQTFIEQKEFVLSQYTEMARTLVDKLTISTRYVSVTEDLRQSLLADQKLFPYINNIKPSEPYRAKVRYILEKLDNTLTRTREVLKQAGETVKPLLGLSQPGPTGYNSLSQLQSDVNTLYASLLANDSKAQARSMLQDFQILVDTFGLHMAAIDFRQTSEKNKTAVIEYLKAIEHEQAPSFQSFGEKERIKLLMELILTDDSELTPWTLGQLSKTSRDTFETLVIFADAATTDPKAVGKFIISMCQNASDILVVLLLMKLNGMLKSKGGKIVHCPFDVTGLFETIEDLKAAPRIVTELLSIQPIRNYITEHRNNKLTIMLGYSDSVRDGSSFASDSQIARTTIILKQLEAELNRGQAPVQFVFYRGRGDTLPRGFGGSVTKAMMSQMNTTSEEDHTEQNRYLR</sequence>
<dbReference type="InterPro" id="IPR021135">
    <property type="entry name" value="PEP_COase"/>
</dbReference>
<dbReference type="Pfam" id="PF00311">
    <property type="entry name" value="PEPcase"/>
    <property type="match status" value="2"/>
</dbReference>
<evidence type="ECO:0000313" key="1">
    <source>
        <dbReference type="EMBL" id="PRP78888.1"/>
    </source>
</evidence>
<dbReference type="STRING" id="1890364.A0A2P6N4L3"/>
<keyword evidence="1" id="KW-0670">Pyruvate</keyword>
<keyword evidence="2" id="KW-1185">Reference proteome</keyword>
<dbReference type="GO" id="GO:0008964">
    <property type="term" value="F:phosphoenolpyruvate carboxylase activity"/>
    <property type="evidence" value="ECO:0007669"/>
    <property type="project" value="InterPro"/>
</dbReference>
<dbReference type="FunCoup" id="A0A2P6N4L3">
    <property type="interactions" value="149"/>
</dbReference>
<dbReference type="GO" id="GO:0005829">
    <property type="term" value="C:cytosol"/>
    <property type="evidence" value="ECO:0007669"/>
    <property type="project" value="TreeGrafter"/>
</dbReference>
<feature type="non-terminal residue" evidence="1">
    <location>
        <position position="750"/>
    </location>
</feature>
<comment type="caution">
    <text evidence="1">The sequence shown here is derived from an EMBL/GenBank/DDBJ whole genome shotgun (WGS) entry which is preliminary data.</text>
</comment>
<organism evidence="1 2">
    <name type="scientific">Planoprotostelium fungivorum</name>
    <dbReference type="NCBI Taxonomy" id="1890364"/>
    <lineage>
        <taxon>Eukaryota</taxon>
        <taxon>Amoebozoa</taxon>
        <taxon>Evosea</taxon>
        <taxon>Variosea</taxon>
        <taxon>Cavosteliida</taxon>
        <taxon>Cavosteliaceae</taxon>
        <taxon>Planoprotostelium</taxon>
    </lineage>
</organism>
<evidence type="ECO:0000313" key="2">
    <source>
        <dbReference type="Proteomes" id="UP000241769"/>
    </source>
</evidence>
<name>A0A2P6N4L3_9EUKA</name>
<proteinExistence type="predicted"/>
<dbReference type="Gene3D" id="1.20.1440.90">
    <property type="entry name" value="Phosphoenolpyruvate/pyruvate domain"/>
    <property type="match status" value="1"/>
</dbReference>
<dbReference type="GO" id="GO:0015977">
    <property type="term" value="P:carbon fixation"/>
    <property type="evidence" value="ECO:0007669"/>
    <property type="project" value="InterPro"/>
</dbReference>
<dbReference type="SUPFAM" id="SSF51621">
    <property type="entry name" value="Phosphoenolpyruvate/pyruvate domain"/>
    <property type="match status" value="2"/>
</dbReference>
<gene>
    <name evidence="1" type="ORF">PROFUN_01061</name>
</gene>
<accession>A0A2P6N4L3</accession>